<keyword evidence="3" id="KW-1185">Reference proteome</keyword>
<comment type="similarity">
    <text evidence="1">Belongs to the universal ribosomal protein uL24 family.</text>
</comment>
<dbReference type="OMA" id="PINSNID"/>
<dbReference type="GO" id="GO:0003735">
    <property type="term" value="F:structural constituent of ribosome"/>
    <property type="evidence" value="ECO:0007669"/>
    <property type="project" value="InterPro"/>
</dbReference>
<dbReference type="SUPFAM" id="SSF50104">
    <property type="entry name" value="Translation proteins SH3-like domain"/>
    <property type="match status" value="1"/>
</dbReference>
<dbReference type="InterPro" id="IPR003256">
    <property type="entry name" value="Ribosomal_uL24"/>
</dbReference>
<dbReference type="GO" id="GO:0006412">
    <property type="term" value="P:translation"/>
    <property type="evidence" value="ECO:0007669"/>
    <property type="project" value="InterPro"/>
</dbReference>
<name>M3K072_CANMX</name>
<dbReference type="OrthoDB" id="359154at2759"/>
<comment type="caution">
    <text evidence="2">The sequence shown here is derived from an EMBL/GenBank/DDBJ whole genome shotgun (WGS) entry which is preliminary data.</text>
</comment>
<accession>M3K072</accession>
<sequence>MTQSLIPNNLKEFKYIFQYPINSNIDNFKPSIDNSKVPQKSVRFKDDVEIAYYKTQRFPTLRRSMISRNLYHESVKDVCTTLNLSITPDIRDSLCGKERKKACNWYQKKIFTKDKVKNIREKKNFYVLINRNRIHLQQSLIMSWVRTKSRFQRNIENYKPNIKKHFDLQNEKGLLPTFRGTFPETISKSKRKTPFQAGIIEGDMAYVTKGPHKGKIAQVLQYSSEFNAVSLSGISSKKLIPKTFWGEGQTSHVFDYPDYIPRENVRVVGKERDENGDISYIVAEDVDMRDSYYDDRYKKFIPRRFIKHHSKIEIPWPTPAEETDGELSTAPNVAMEKTYEFQSIARSGTPKAALSQLRNPFSKYKKKKLSGFQVAKLNGPEMPLTIEQKIWVAKSEAQAAENAKRVYQPLSDEVQEFIGSKMADHMNKIESPALRYHLEVLASKKDYSFAQTMEKIEKKSSETTSETTTL</sequence>
<dbReference type="Proteomes" id="UP000011777">
    <property type="component" value="Unassembled WGS sequence"/>
</dbReference>
<evidence type="ECO:0000313" key="3">
    <source>
        <dbReference type="Proteomes" id="UP000011777"/>
    </source>
</evidence>
<dbReference type="GO" id="GO:0005840">
    <property type="term" value="C:ribosome"/>
    <property type="evidence" value="ECO:0007669"/>
    <property type="project" value="UniProtKB-KW"/>
</dbReference>
<protein>
    <submittedName>
        <fullName evidence="2">Ribosomal protein, large subunit, putative</fullName>
    </submittedName>
</protein>
<evidence type="ECO:0000313" key="2">
    <source>
        <dbReference type="EMBL" id="EMG48670.1"/>
    </source>
</evidence>
<dbReference type="HOGENOM" id="CLU_046293_1_0_1"/>
<gene>
    <name evidence="2" type="ORF">G210_0720</name>
</gene>
<reference evidence="2 3" key="1">
    <citation type="submission" date="2013-02" db="EMBL/GenBank/DDBJ databases">
        <title>Genome sequence of Candida maltosa Xu316, a potential industrial strain for xylitol and ethanol production.</title>
        <authorList>
            <person name="Yu J."/>
            <person name="Wang Q."/>
            <person name="Geng X."/>
            <person name="Bao W."/>
            <person name="He P."/>
            <person name="Cai J."/>
        </authorList>
    </citation>
    <scope>NUCLEOTIDE SEQUENCE [LARGE SCALE GENOMIC DNA]</scope>
    <source>
        <strain evidence="3">Xu316</strain>
    </source>
</reference>
<dbReference type="STRING" id="1245528.M3K072"/>
<keyword evidence="2" id="KW-0689">Ribosomal protein</keyword>
<keyword evidence="2" id="KW-0687">Ribonucleoprotein</keyword>
<dbReference type="EMBL" id="AOGT01001012">
    <property type="protein sequence ID" value="EMG48670.1"/>
    <property type="molecule type" value="Genomic_DNA"/>
</dbReference>
<organism evidence="2 3">
    <name type="scientific">Candida maltosa (strain Xu316)</name>
    <name type="common">Yeast</name>
    <dbReference type="NCBI Taxonomy" id="1245528"/>
    <lineage>
        <taxon>Eukaryota</taxon>
        <taxon>Fungi</taxon>
        <taxon>Dikarya</taxon>
        <taxon>Ascomycota</taxon>
        <taxon>Saccharomycotina</taxon>
        <taxon>Pichiomycetes</taxon>
        <taxon>Debaryomycetaceae</taxon>
        <taxon>Candida/Lodderomyces clade</taxon>
        <taxon>Candida</taxon>
    </lineage>
</organism>
<dbReference type="Gene3D" id="2.30.30.30">
    <property type="match status" value="1"/>
</dbReference>
<proteinExistence type="inferred from homology"/>
<dbReference type="AlphaFoldDB" id="M3K072"/>
<evidence type="ECO:0000256" key="1">
    <source>
        <dbReference type="ARBA" id="ARBA00010618"/>
    </source>
</evidence>
<dbReference type="eggNOG" id="ENOG502QUDZ">
    <property type="taxonomic scope" value="Eukaryota"/>
</dbReference>
<dbReference type="PANTHER" id="PTHR12903">
    <property type="entry name" value="MITOCHONDRIAL RIBOSOMAL PROTEIN L24"/>
    <property type="match status" value="1"/>
</dbReference>
<dbReference type="Pfam" id="PF22682">
    <property type="entry name" value="Ribosomal_uL24m-like"/>
    <property type="match status" value="1"/>
</dbReference>
<dbReference type="InterPro" id="IPR014722">
    <property type="entry name" value="Rib_uL2_dom2"/>
</dbReference>
<dbReference type="InterPro" id="IPR008991">
    <property type="entry name" value="Translation_prot_SH3-like_sf"/>
</dbReference>